<proteinExistence type="predicted"/>
<organism evidence="1 2">
    <name type="scientific">Acorus gramineus</name>
    <name type="common">Dwarf sweet flag</name>
    <dbReference type="NCBI Taxonomy" id="55184"/>
    <lineage>
        <taxon>Eukaryota</taxon>
        <taxon>Viridiplantae</taxon>
        <taxon>Streptophyta</taxon>
        <taxon>Embryophyta</taxon>
        <taxon>Tracheophyta</taxon>
        <taxon>Spermatophyta</taxon>
        <taxon>Magnoliopsida</taxon>
        <taxon>Liliopsida</taxon>
        <taxon>Acoraceae</taxon>
        <taxon>Acorus</taxon>
    </lineage>
</organism>
<sequence>MEIVDSKVLRAIRVGFLHYMVFKASMGASGQILVCWNAQVWKMIDQVISSFLVTVLENKVMGWRRIMSGLYGPNDDTNKGGTL</sequence>
<dbReference type="AlphaFoldDB" id="A0AAV9BSH1"/>
<dbReference type="Proteomes" id="UP001179952">
    <property type="component" value="Unassembled WGS sequence"/>
</dbReference>
<evidence type="ECO:0000313" key="1">
    <source>
        <dbReference type="EMBL" id="KAK1279287.1"/>
    </source>
</evidence>
<name>A0AAV9BSH1_ACOGR</name>
<reference evidence="1" key="1">
    <citation type="journal article" date="2023" name="Nat. Commun.">
        <title>Diploid and tetraploid genomes of Acorus and the evolution of monocots.</title>
        <authorList>
            <person name="Ma L."/>
            <person name="Liu K.W."/>
            <person name="Li Z."/>
            <person name="Hsiao Y.Y."/>
            <person name="Qi Y."/>
            <person name="Fu T."/>
            <person name="Tang G.D."/>
            <person name="Zhang D."/>
            <person name="Sun W.H."/>
            <person name="Liu D.K."/>
            <person name="Li Y."/>
            <person name="Chen G.Z."/>
            <person name="Liu X.D."/>
            <person name="Liao X.Y."/>
            <person name="Jiang Y.T."/>
            <person name="Yu X."/>
            <person name="Hao Y."/>
            <person name="Huang J."/>
            <person name="Zhao X.W."/>
            <person name="Ke S."/>
            <person name="Chen Y.Y."/>
            <person name="Wu W.L."/>
            <person name="Hsu J.L."/>
            <person name="Lin Y.F."/>
            <person name="Huang M.D."/>
            <person name="Li C.Y."/>
            <person name="Huang L."/>
            <person name="Wang Z.W."/>
            <person name="Zhao X."/>
            <person name="Zhong W.Y."/>
            <person name="Peng D.H."/>
            <person name="Ahmad S."/>
            <person name="Lan S."/>
            <person name="Zhang J.S."/>
            <person name="Tsai W.C."/>
            <person name="Van de Peer Y."/>
            <person name="Liu Z.J."/>
        </authorList>
    </citation>
    <scope>NUCLEOTIDE SEQUENCE</scope>
    <source>
        <strain evidence="1">SCP</strain>
    </source>
</reference>
<reference evidence="1" key="2">
    <citation type="submission" date="2023-06" db="EMBL/GenBank/DDBJ databases">
        <authorList>
            <person name="Ma L."/>
            <person name="Liu K.-W."/>
            <person name="Li Z."/>
            <person name="Hsiao Y.-Y."/>
            <person name="Qi Y."/>
            <person name="Fu T."/>
            <person name="Tang G."/>
            <person name="Zhang D."/>
            <person name="Sun W.-H."/>
            <person name="Liu D.-K."/>
            <person name="Li Y."/>
            <person name="Chen G.-Z."/>
            <person name="Liu X.-D."/>
            <person name="Liao X.-Y."/>
            <person name="Jiang Y.-T."/>
            <person name="Yu X."/>
            <person name="Hao Y."/>
            <person name="Huang J."/>
            <person name="Zhao X.-W."/>
            <person name="Ke S."/>
            <person name="Chen Y.-Y."/>
            <person name="Wu W.-L."/>
            <person name="Hsu J.-L."/>
            <person name="Lin Y.-F."/>
            <person name="Huang M.-D."/>
            <person name="Li C.-Y."/>
            <person name="Huang L."/>
            <person name="Wang Z.-W."/>
            <person name="Zhao X."/>
            <person name="Zhong W.-Y."/>
            <person name="Peng D.-H."/>
            <person name="Ahmad S."/>
            <person name="Lan S."/>
            <person name="Zhang J.-S."/>
            <person name="Tsai W.-C."/>
            <person name="Van De Peer Y."/>
            <person name="Liu Z.-J."/>
        </authorList>
    </citation>
    <scope>NUCLEOTIDE SEQUENCE</scope>
    <source>
        <strain evidence="1">SCP</strain>
        <tissue evidence="1">Leaves</tissue>
    </source>
</reference>
<keyword evidence="2" id="KW-1185">Reference proteome</keyword>
<dbReference type="EMBL" id="JAUJYN010000001">
    <property type="protein sequence ID" value="KAK1279287.1"/>
    <property type="molecule type" value="Genomic_DNA"/>
</dbReference>
<comment type="caution">
    <text evidence="1">The sequence shown here is derived from an EMBL/GenBank/DDBJ whole genome shotgun (WGS) entry which is preliminary data.</text>
</comment>
<evidence type="ECO:0000313" key="2">
    <source>
        <dbReference type="Proteomes" id="UP001179952"/>
    </source>
</evidence>
<protein>
    <submittedName>
        <fullName evidence="1">Uncharacterized protein</fullName>
    </submittedName>
</protein>
<gene>
    <name evidence="1" type="ORF">QJS04_geneDACA020424</name>
</gene>
<accession>A0AAV9BSH1</accession>